<dbReference type="PANTHER" id="PTHR22911">
    <property type="entry name" value="ACYL-MALONYL CONDENSING ENZYME-RELATED"/>
    <property type="match status" value="1"/>
</dbReference>
<feature type="transmembrane region" description="Helical" evidence="6">
    <location>
        <begin position="97"/>
        <end position="114"/>
    </location>
</feature>
<feature type="transmembrane region" description="Helical" evidence="6">
    <location>
        <begin position="259"/>
        <end position="278"/>
    </location>
</feature>
<name>W6RUU6_9CLOT</name>
<feature type="transmembrane region" description="Helical" evidence="6">
    <location>
        <begin position="67"/>
        <end position="85"/>
    </location>
</feature>
<evidence type="ECO:0000256" key="1">
    <source>
        <dbReference type="ARBA" id="ARBA00004141"/>
    </source>
</evidence>
<feature type="domain" description="EamA" evidence="7">
    <location>
        <begin position="6"/>
        <end position="137"/>
    </location>
</feature>
<dbReference type="AlphaFoldDB" id="W6RUU6"/>
<dbReference type="eggNOG" id="COG0697">
    <property type="taxonomic scope" value="Bacteria"/>
</dbReference>
<gene>
    <name evidence="8" type="ORF">CM240_0939</name>
</gene>
<proteinExistence type="inferred from homology"/>
<feature type="transmembrane region" description="Helical" evidence="6">
    <location>
        <begin position="207"/>
        <end position="229"/>
    </location>
</feature>
<dbReference type="RefSeq" id="WP_044036951.1">
    <property type="nucleotide sequence ID" value="NZ_HG917868.1"/>
</dbReference>
<accession>W6RUU6</accession>
<dbReference type="GO" id="GO:0016020">
    <property type="term" value="C:membrane"/>
    <property type="evidence" value="ECO:0007669"/>
    <property type="project" value="UniProtKB-SubCell"/>
</dbReference>
<feature type="transmembrane region" description="Helical" evidence="6">
    <location>
        <begin position="236"/>
        <end position="253"/>
    </location>
</feature>
<evidence type="ECO:0000259" key="7">
    <source>
        <dbReference type="Pfam" id="PF00892"/>
    </source>
</evidence>
<feature type="transmembrane region" description="Helical" evidence="6">
    <location>
        <begin position="38"/>
        <end position="55"/>
    </location>
</feature>
<evidence type="ECO:0000256" key="4">
    <source>
        <dbReference type="ARBA" id="ARBA00022989"/>
    </source>
</evidence>
<keyword evidence="5 6" id="KW-0472">Membrane</keyword>
<protein>
    <submittedName>
        <fullName evidence="8">Transporter family</fullName>
    </submittedName>
</protein>
<evidence type="ECO:0000256" key="6">
    <source>
        <dbReference type="SAM" id="Phobius"/>
    </source>
</evidence>
<organism evidence="8 9">
    <name type="scientific">Clostridium bornimense</name>
    <dbReference type="NCBI Taxonomy" id="1216932"/>
    <lineage>
        <taxon>Bacteria</taxon>
        <taxon>Bacillati</taxon>
        <taxon>Bacillota</taxon>
        <taxon>Clostridia</taxon>
        <taxon>Eubacteriales</taxon>
        <taxon>Clostridiaceae</taxon>
        <taxon>Clostridium</taxon>
    </lineage>
</organism>
<dbReference type="InterPro" id="IPR000620">
    <property type="entry name" value="EamA_dom"/>
</dbReference>
<dbReference type="InterPro" id="IPR037185">
    <property type="entry name" value="EmrE-like"/>
</dbReference>
<evidence type="ECO:0000313" key="8">
    <source>
        <dbReference type="EMBL" id="CDM68103.1"/>
    </source>
</evidence>
<sequence>MKNKNLAIFFLIISALGFALMSTFVKLAGDVPSMEKAFFRNLVSFLVALFMIIKNKQSLIGKKENRMALIGRSFAGTLGIIFNFYAIGHMNLSDSSMLNKLSPFFLILFSYLFLKEKISLTQITAVIIAFIGSLFIIKPSFDVETIPYLIGFISGASAGAAYTFVRYLRDKEAPATIVFFFSSFSMIVTGVFMLFNFKPLSLTEFTYLMLAGVFASVGQFAITNAYKYAPASEISIFDYTNIIFAAIIGFILWGEIPDILSYIGYALILTAALFTFFYNKKLSKTTVS</sequence>
<feature type="domain" description="EamA" evidence="7">
    <location>
        <begin position="147"/>
        <end position="276"/>
    </location>
</feature>
<evidence type="ECO:0000256" key="5">
    <source>
        <dbReference type="ARBA" id="ARBA00023136"/>
    </source>
</evidence>
<dbReference type="HOGENOM" id="CLU_032828_0_1_9"/>
<dbReference type="SUPFAM" id="SSF103481">
    <property type="entry name" value="Multidrug resistance efflux transporter EmrE"/>
    <property type="match status" value="2"/>
</dbReference>
<comment type="similarity">
    <text evidence="2">Belongs to the EamA transporter family.</text>
</comment>
<dbReference type="EMBL" id="HG917868">
    <property type="protein sequence ID" value="CDM68103.1"/>
    <property type="molecule type" value="Genomic_DNA"/>
</dbReference>
<keyword evidence="4 6" id="KW-1133">Transmembrane helix</keyword>
<dbReference type="OrthoDB" id="5148831at2"/>
<keyword evidence="9" id="KW-1185">Reference proteome</keyword>
<feature type="transmembrane region" description="Helical" evidence="6">
    <location>
        <begin position="121"/>
        <end position="140"/>
    </location>
</feature>
<keyword evidence="3 6" id="KW-0812">Transmembrane</keyword>
<dbReference type="Pfam" id="PF00892">
    <property type="entry name" value="EamA"/>
    <property type="match status" value="2"/>
</dbReference>
<dbReference type="PATRIC" id="fig|1216932.3.peg.925"/>
<comment type="subcellular location">
    <subcellularLocation>
        <location evidence="1">Membrane</location>
        <topology evidence="1">Multi-pass membrane protein</topology>
    </subcellularLocation>
</comment>
<evidence type="ECO:0000313" key="9">
    <source>
        <dbReference type="Proteomes" id="UP000019426"/>
    </source>
</evidence>
<feature type="transmembrane region" description="Helical" evidence="6">
    <location>
        <begin position="146"/>
        <end position="165"/>
    </location>
</feature>
<evidence type="ECO:0000256" key="3">
    <source>
        <dbReference type="ARBA" id="ARBA00022692"/>
    </source>
</evidence>
<dbReference type="Proteomes" id="UP000019426">
    <property type="component" value="Chromosome M2/40_rep1"/>
</dbReference>
<evidence type="ECO:0000256" key="2">
    <source>
        <dbReference type="ARBA" id="ARBA00007362"/>
    </source>
</evidence>
<feature type="transmembrane region" description="Helical" evidence="6">
    <location>
        <begin position="177"/>
        <end position="195"/>
    </location>
</feature>
<dbReference type="KEGG" id="clt:CM240_0939"/>
<reference evidence="8 9" key="1">
    <citation type="submission" date="2013-11" db="EMBL/GenBank/DDBJ databases">
        <title>Complete genome sequence of Clostridum sp. M2/40.</title>
        <authorList>
            <person name="Wibberg D."/>
            <person name="Puehler A."/>
            <person name="Schlueter A."/>
        </authorList>
    </citation>
    <scope>NUCLEOTIDE SEQUENCE [LARGE SCALE GENOMIC DNA]</scope>
    <source>
        <strain evidence="9">M2/40</strain>
    </source>
</reference>
<dbReference type="PANTHER" id="PTHR22911:SF6">
    <property type="entry name" value="SOLUTE CARRIER FAMILY 35 MEMBER G1"/>
    <property type="match status" value="1"/>
</dbReference>